<dbReference type="Proteomes" id="UP001595530">
    <property type="component" value="Unassembled WGS sequence"/>
</dbReference>
<evidence type="ECO:0000256" key="2">
    <source>
        <dbReference type="SAM" id="Phobius"/>
    </source>
</evidence>
<evidence type="ECO:0000256" key="1">
    <source>
        <dbReference type="SAM" id="MobiDB-lite"/>
    </source>
</evidence>
<dbReference type="RefSeq" id="WP_390326637.1">
    <property type="nucleotide sequence ID" value="NZ_JBHRTP010000008.1"/>
</dbReference>
<keyword evidence="4" id="KW-1185">Reference proteome</keyword>
<comment type="caution">
    <text evidence="3">The sequence shown here is derived from an EMBL/GenBank/DDBJ whole genome shotgun (WGS) entry which is preliminary data.</text>
</comment>
<evidence type="ECO:0000313" key="4">
    <source>
        <dbReference type="Proteomes" id="UP001595530"/>
    </source>
</evidence>
<feature type="region of interest" description="Disordered" evidence="1">
    <location>
        <begin position="72"/>
        <end position="93"/>
    </location>
</feature>
<gene>
    <name evidence="3" type="ORF">ACFOFO_04400</name>
</gene>
<proteinExistence type="predicted"/>
<name>A0ABV7EWQ2_9BURK</name>
<keyword evidence="2" id="KW-1133">Transmembrane helix</keyword>
<sequence length="129" mass="13729">MDQQKLRNLVFEKTGVKVDSNDPIFALVALNETVLAETVERHVALIDAATAQLGAQVQQLLEASDRYRQLHPASASNPGATPAAAALTAPSPAQPATWRGSDQRLIVGACAIALLSALLTVSLQWLFSR</sequence>
<accession>A0ABV7EWQ2</accession>
<protein>
    <recommendedName>
        <fullName evidence="5">Transcriptional activator TraM</fullName>
    </recommendedName>
</protein>
<keyword evidence="2" id="KW-0472">Membrane</keyword>
<organism evidence="3 4">
    <name type="scientific">Undibacterium arcticum</name>
    <dbReference type="NCBI Taxonomy" id="1762892"/>
    <lineage>
        <taxon>Bacteria</taxon>
        <taxon>Pseudomonadati</taxon>
        <taxon>Pseudomonadota</taxon>
        <taxon>Betaproteobacteria</taxon>
        <taxon>Burkholderiales</taxon>
        <taxon>Oxalobacteraceae</taxon>
        <taxon>Undibacterium</taxon>
    </lineage>
</organism>
<feature type="transmembrane region" description="Helical" evidence="2">
    <location>
        <begin position="105"/>
        <end position="127"/>
    </location>
</feature>
<evidence type="ECO:0008006" key="5">
    <source>
        <dbReference type="Google" id="ProtNLM"/>
    </source>
</evidence>
<evidence type="ECO:0000313" key="3">
    <source>
        <dbReference type="EMBL" id="MFC3107212.1"/>
    </source>
</evidence>
<dbReference type="EMBL" id="JBHRTP010000008">
    <property type="protein sequence ID" value="MFC3107212.1"/>
    <property type="molecule type" value="Genomic_DNA"/>
</dbReference>
<reference evidence="4" key="1">
    <citation type="journal article" date="2019" name="Int. J. Syst. Evol. Microbiol.">
        <title>The Global Catalogue of Microorganisms (GCM) 10K type strain sequencing project: providing services to taxonomists for standard genome sequencing and annotation.</title>
        <authorList>
            <consortium name="The Broad Institute Genomics Platform"/>
            <consortium name="The Broad Institute Genome Sequencing Center for Infectious Disease"/>
            <person name="Wu L."/>
            <person name="Ma J."/>
        </authorList>
    </citation>
    <scope>NUCLEOTIDE SEQUENCE [LARGE SCALE GENOMIC DNA]</scope>
    <source>
        <strain evidence="4">KCTC 42986</strain>
    </source>
</reference>
<keyword evidence="2" id="KW-0812">Transmembrane</keyword>